<dbReference type="GO" id="GO:0030425">
    <property type="term" value="C:dendrite"/>
    <property type="evidence" value="ECO:0007669"/>
    <property type="project" value="TreeGrafter"/>
</dbReference>
<comment type="function">
    <text evidence="8">Gustatory receptor which mediates acceptance or avoidance behavior, depending on its substrates.</text>
</comment>
<dbReference type="GO" id="GO:0005886">
    <property type="term" value="C:plasma membrane"/>
    <property type="evidence" value="ECO:0007669"/>
    <property type="project" value="UniProtKB-SubCell"/>
</dbReference>
<feature type="transmembrane region" description="Helical" evidence="8">
    <location>
        <begin position="25"/>
        <end position="46"/>
    </location>
</feature>
<dbReference type="GO" id="GO:0030424">
    <property type="term" value="C:axon"/>
    <property type="evidence" value="ECO:0007669"/>
    <property type="project" value="TreeGrafter"/>
</dbReference>
<evidence type="ECO:0000256" key="4">
    <source>
        <dbReference type="ARBA" id="ARBA00022989"/>
    </source>
</evidence>
<dbReference type="InParanoid" id="B4LS23"/>
<reference evidence="9 10" key="1">
    <citation type="journal article" date="2007" name="Nature">
        <title>Evolution of genes and genomes on the Drosophila phylogeny.</title>
        <authorList>
            <consortium name="Drosophila 12 Genomes Consortium"/>
            <person name="Clark A.G."/>
            <person name="Eisen M.B."/>
            <person name="Smith D.R."/>
            <person name="Bergman C.M."/>
            <person name="Oliver B."/>
            <person name="Markow T.A."/>
            <person name="Kaufman T.C."/>
            <person name="Kellis M."/>
            <person name="Gelbart W."/>
            <person name="Iyer V.N."/>
            <person name="Pollard D.A."/>
            <person name="Sackton T.B."/>
            <person name="Larracuente A.M."/>
            <person name="Singh N.D."/>
            <person name="Abad J.P."/>
            <person name="Abt D.N."/>
            <person name="Adryan B."/>
            <person name="Aguade M."/>
            <person name="Akashi H."/>
            <person name="Anderson W.W."/>
            <person name="Aquadro C.F."/>
            <person name="Ardell D.H."/>
            <person name="Arguello R."/>
            <person name="Artieri C.G."/>
            <person name="Barbash D.A."/>
            <person name="Barker D."/>
            <person name="Barsanti P."/>
            <person name="Batterham P."/>
            <person name="Batzoglou S."/>
            <person name="Begun D."/>
            <person name="Bhutkar A."/>
            <person name="Blanco E."/>
            <person name="Bosak S.A."/>
            <person name="Bradley R.K."/>
            <person name="Brand A.D."/>
            <person name="Brent M.R."/>
            <person name="Brooks A.N."/>
            <person name="Brown R.H."/>
            <person name="Butlin R.K."/>
            <person name="Caggese C."/>
            <person name="Calvi B.R."/>
            <person name="Bernardo de Carvalho A."/>
            <person name="Caspi A."/>
            <person name="Castrezana S."/>
            <person name="Celniker S.E."/>
            <person name="Chang J.L."/>
            <person name="Chapple C."/>
            <person name="Chatterji S."/>
            <person name="Chinwalla A."/>
            <person name="Civetta A."/>
            <person name="Clifton S.W."/>
            <person name="Comeron J.M."/>
            <person name="Costello J.C."/>
            <person name="Coyne J.A."/>
            <person name="Daub J."/>
            <person name="David R.G."/>
            <person name="Delcher A.L."/>
            <person name="Delehaunty K."/>
            <person name="Do C.B."/>
            <person name="Ebling H."/>
            <person name="Edwards K."/>
            <person name="Eickbush T."/>
            <person name="Evans J.D."/>
            <person name="Filipski A."/>
            <person name="Findeiss S."/>
            <person name="Freyhult E."/>
            <person name="Fulton L."/>
            <person name="Fulton R."/>
            <person name="Garcia A.C."/>
            <person name="Gardiner A."/>
            <person name="Garfield D.A."/>
            <person name="Garvin B.E."/>
            <person name="Gibson G."/>
            <person name="Gilbert D."/>
            <person name="Gnerre S."/>
            <person name="Godfrey J."/>
            <person name="Good R."/>
            <person name="Gotea V."/>
            <person name="Gravely B."/>
            <person name="Greenberg A.J."/>
            <person name="Griffiths-Jones S."/>
            <person name="Gross S."/>
            <person name="Guigo R."/>
            <person name="Gustafson E.A."/>
            <person name="Haerty W."/>
            <person name="Hahn M.W."/>
            <person name="Halligan D.L."/>
            <person name="Halpern A.L."/>
            <person name="Halter G.M."/>
            <person name="Han M.V."/>
            <person name="Heger A."/>
            <person name="Hillier L."/>
            <person name="Hinrichs A.S."/>
            <person name="Holmes I."/>
            <person name="Hoskins R.A."/>
            <person name="Hubisz M.J."/>
            <person name="Hultmark D."/>
            <person name="Huntley M.A."/>
            <person name="Jaffe D.B."/>
            <person name="Jagadeeshan S."/>
            <person name="Jeck W.R."/>
            <person name="Johnson J."/>
            <person name="Jones C.D."/>
            <person name="Jordan W.C."/>
            <person name="Karpen G.H."/>
            <person name="Kataoka E."/>
            <person name="Keightley P.D."/>
            <person name="Kheradpour P."/>
            <person name="Kirkness E.F."/>
            <person name="Koerich L.B."/>
            <person name="Kristiansen K."/>
            <person name="Kudrna D."/>
            <person name="Kulathinal R.J."/>
            <person name="Kumar S."/>
            <person name="Kwok R."/>
            <person name="Lander E."/>
            <person name="Langley C.H."/>
            <person name="Lapoint R."/>
            <person name="Lazzaro B.P."/>
            <person name="Lee S.J."/>
            <person name="Levesque L."/>
            <person name="Li R."/>
            <person name="Lin C.F."/>
            <person name="Lin M.F."/>
            <person name="Lindblad-Toh K."/>
            <person name="Llopart A."/>
            <person name="Long M."/>
            <person name="Low L."/>
            <person name="Lozovsky E."/>
            <person name="Lu J."/>
            <person name="Luo M."/>
            <person name="Machado C.A."/>
            <person name="Makalowski W."/>
            <person name="Marzo M."/>
            <person name="Matsuda M."/>
            <person name="Matzkin L."/>
            <person name="McAllister B."/>
            <person name="McBride C.S."/>
            <person name="McKernan B."/>
            <person name="McKernan K."/>
            <person name="Mendez-Lago M."/>
            <person name="Minx P."/>
            <person name="Mollenhauer M.U."/>
            <person name="Montooth K."/>
            <person name="Mount S.M."/>
            <person name="Mu X."/>
            <person name="Myers E."/>
            <person name="Negre B."/>
            <person name="Newfeld S."/>
            <person name="Nielsen R."/>
            <person name="Noor M.A."/>
            <person name="O'Grady P."/>
            <person name="Pachter L."/>
            <person name="Papaceit M."/>
            <person name="Parisi M.J."/>
            <person name="Parisi M."/>
            <person name="Parts L."/>
            <person name="Pedersen J.S."/>
            <person name="Pesole G."/>
            <person name="Phillippy A.M."/>
            <person name="Ponting C.P."/>
            <person name="Pop M."/>
            <person name="Porcelli D."/>
            <person name="Powell J.R."/>
            <person name="Prohaska S."/>
            <person name="Pruitt K."/>
            <person name="Puig M."/>
            <person name="Quesneville H."/>
            <person name="Ram K.R."/>
            <person name="Rand D."/>
            <person name="Rasmussen M.D."/>
            <person name="Reed L.K."/>
            <person name="Reenan R."/>
            <person name="Reily A."/>
            <person name="Remington K.A."/>
            <person name="Rieger T.T."/>
            <person name="Ritchie M.G."/>
            <person name="Robin C."/>
            <person name="Rogers Y.H."/>
            <person name="Rohde C."/>
            <person name="Rozas J."/>
            <person name="Rubenfield M.J."/>
            <person name="Ruiz A."/>
            <person name="Russo S."/>
            <person name="Salzberg S.L."/>
            <person name="Sanchez-Gracia A."/>
            <person name="Saranga D.J."/>
            <person name="Sato H."/>
            <person name="Schaeffer S.W."/>
            <person name="Schatz M.C."/>
            <person name="Schlenke T."/>
            <person name="Schwartz R."/>
            <person name="Segarra C."/>
            <person name="Singh R.S."/>
            <person name="Sirot L."/>
            <person name="Sirota M."/>
            <person name="Sisneros N.B."/>
            <person name="Smith C.D."/>
            <person name="Smith T.F."/>
            <person name="Spieth J."/>
            <person name="Stage D.E."/>
            <person name="Stark A."/>
            <person name="Stephan W."/>
            <person name="Strausberg R.L."/>
            <person name="Strempel S."/>
            <person name="Sturgill D."/>
            <person name="Sutton G."/>
            <person name="Sutton G.G."/>
            <person name="Tao W."/>
            <person name="Teichmann S."/>
            <person name="Tobari Y.N."/>
            <person name="Tomimura Y."/>
            <person name="Tsolas J.M."/>
            <person name="Valente V.L."/>
            <person name="Venter E."/>
            <person name="Venter J.C."/>
            <person name="Vicario S."/>
            <person name="Vieira F.G."/>
            <person name="Vilella A.J."/>
            <person name="Villasante A."/>
            <person name="Walenz B."/>
            <person name="Wang J."/>
            <person name="Wasserman M."/>
            <person name="Watts T."/>
            <person name="Wilson D."/>
            <person name="Wilson R.K."/>
            <person name="Wing R.A."/>
            <person name="Wolfner M.F."/>
            <person name="Wong A."/>
            <person name="Wong G.K."/>
            <person name="Wu C.I."/>
            <person name="Wu G."/>
            <person name="Yamamoto D."/>
            <person name="Yang H.P."/>
            <person name="Yang S.P."/>
            <person name="Yorke J.A."/>
            <person name="Yoshida K."/>
            <person name="Zdobnov E."/>
            <person name="Zhang P."/>
            <person name="Zhang Y."/>
            <person name="Zimin A.V."/>
            <person name="Baldwin J."/>
            <person name="Abdouelleil A."/>
            <person name="Abdulkadir J."/>
            <person name="Abebe A."/>
            <person name="Abera B."/>
            <person name="Abreu J."/>
            <person name="Acer S.C."/>
            <person name="Aftuck L."/>
            <person name="Alexander A."/>
            <person name="An P."/>
            <person name="Anderson E."/>
            <person name="Anderson S."/>
            <person name="Arachi H."/>
            <person name="Azer M."/>
            <person name="Bachantsang P."/>
            <person name="Barry A."/>
            <person name="Bayul T."/>
            <person name="Berlin A."/>
            <person name="Bessette D."/>
            <person name="Bloom T."/>
            <person name="Blye J."/>
            <person name="Boguslavskiy L."/>
            <person name="Bonnet C."/>
            <person name="Boukhgalter B."/>
            <person name="Bourzgui I."/>
            <person name="Brown A."/>
            <person name="Cahill P."/>
            <person name="Channer S."/>
            <person name="Cheshatsang Y."/>
            <person name="Chuda L."/>
            <person name="Citroen M."/>
            <person name="Collymore A."/>
            <person name="Cooke P."/>
            <person name="Costello M."/>
            <person name="D'Aco K."/>
            <person name="Daza R."/>
            <person name="De Haan G."/>
            <person name="DeGray S."/>
            <person name="DeMaso C."/>
            <person name="Dhargay N."/>
            <person name="Dooley K."/>
            <person name="Dooley E."/>
            <person name="Doricent M."/>
            <person name="Dorje P."/>
            <person name="Dorjee K."/>
            <person name="Dupes A."/>
            <person name="Elong R."/>
            <person name="Falk J."/>
            <person name="Farina A."/>
            <person name="Faro S."/>
            <person name="Ferguson D."/>
            <person name="Fisher S."/>
            <person name="Foley C.D."/>
            <person name="Franke A."/>
            <person name="Friedrich D."/>
            <person name="Gadbois L."/>
            <person name="Gearin G."/>
            <person name="Gearin C.R."/>
            <person name="Giannoukos G."/>
            <person name="Goode T."/>
            <person name="Graham J."/>
            <person name="Grandbois E."/>
            <person name="Grewal S."/>
            <person name="Gyaltsen K."/>
            <person name="Hafez N."/>
            <person name="Hagos B."/>
            <person name="Hall J."/>
            <person name="Henson C."/>
            <person name="Hollinger A."/>
            <person name="Honan T."/>
            <person name="Huard M.D."/>
            <person name="Hughes L."/>
            <person name="Hurhula B."/>
            <person name="Husby M.E."/>
            <person name="Kamat A."/>
            <person name="Kanga B."/>
            <person name="Kashin S."/>
            <person name="Khazanovich D."/>
            <person name="Kisner P."/>
            <person name="Lance K."/>
            <person name="Lara M."/>
            <person name="Lee W."/>
            <person name="Lennon N."/>
            <person name="Letendre F."/>
            <person name="LeVine R."/>
            <person name="Lipovsky A."/>
            <person name="Liu X."/>
            <person name="Liu J."/>
            <person name="Liu S."/>
            <person name="Lokyitsang T."/>
            <person name="Lokyitsang Y."/>
            <person name="Lubonja R."/>
            <person name="Lui A."/>
            <person name="MacDonald P."/>
            <person name="Magnisalis V."/>
            <person name="Maru K."/>
            <person name="Matthews C."/>
            <person name="McCusker W."/>
            <person name="McDonough S."/>
            <person name="Mehta T."/>
            <person name="Meldrim J."/>
            <person name="Meneus L."/>
            <person name="Mihai O."/>
            <person name="Mihalev A."/>
            <person name="Mihova T."/>
            <person name="Mittelman R."/>
            <person name="Mlenga V."/>
            <person name="Montmayeur A."/>
            <person name="Mulrain L."/>
            <person name="Navidi A."/>
            <person name="Naylor J."/>
            <person name="Negash T."/>
            <person name="Nguyen T."/>
            <person name="Nguyen N."/>
            <person name="Nicol R."/>
            <person name="Norbu C."/>
            <person name="Norbu N."/>
            <person name="Novod N."/>
            <person name="O'Neill B."/>
            <person name="Osman S."/>
            <person name="Markiewicz E."/>
            <person name="Oyono O.L."/>
            <person name="Patti C."/>
            <person name="Phunkhang P."/>
            <person name="Pierre F."/>
            <person name="Priest M."/>
            <person name="Raghuraman S."/>
            <person name="Rege F."/>
            <person name="Reyes R."/>
            <person name="Rise C."/>
            <person name="Rogov P."/>
            <person name="Ross K."/>
            <person name="Ryan E."/>
            <person name="Settipalli S."/>
            <person name="Shea T."/>
            <person name="Sherpa N."/>
            <person name="Shi L."/>
            <person name="Shih D."/>
            <person name="Sparrow T."/>
            <person name="Spaulding J."/>
            <person name="Stalker J."/>
            <person name="Stange-Thomann N."/>
            <person name="Stavropoulos S."/>
            <person name="Stone C."/>
            <person name="Strader C."/>
            <person name="Tesfaye S."/>
            <person name="Thomson T."/>
            <person name="Thoulutsang Y."/>
            <person name="Thoulutsang D."/>
            <person name="Topham K."/>
            <person name="Topping I."/>
            <person name="Tsamla T."/>
            <person name="Vassiliev H."/>
            <person name="Vo A."/>
            <person name="Wangchuk T."/>
            <person name="Wangdi T."/>
            <person name="Weiand M."/>
            <person name="Wilkinson J."/>
            <person name="Wilson A."/>
            <person name="Yadav S."/>
            <person name="Young G."/>
            <person name="Yu Q."/>
            <person name="Zembek L."/>
            <person name="Zhong D."/>
            <person name="Zimmer A."/>
            <person name="Zwirko Z."/>
            <person name="Jaffe D.B."/>
            <person name="Alvarez P."/>
            <person name="Brockman W."/>
            <person name="Butler J."/>
            <person name="Chin C."/>
            <person name="Gnerre S."/>
            <person name="Grabherr M."/>
            <person name="Kleber M."/>
            <person name="Mauceli E."/>
            <person name="MacCallum I."/>
        </authorList>
    </citation>
    <scope>NUCLEOTIDE SEQUENCE [LARGE SCALE GENOMIC DNA]</scope>
    <source>
        <strain evidence="10">Tucson 15010-1051.87</strain>
    </source>
</reference>
<dbReference type="PANTHER" id="PTHR21143:SF104">
    <property type="entry name" value="GUSTATORY RECEPTOR 8A-RELATED"/>
    <property type="match status" value="1"/>
</dbReference>
<evidence type="ECO:0000256" key="1">
    <source>
        <dbReference type="ARBA" id="ARBA00004651"/>
    </source>
</evidence>
<keyword evidence="2 8" id="KW-1003">Cell membrane</keyword>
<proteinExistence type="inferred from homology"/>
<dbReference type="EMBL" id="CH940649">
    <property type="protein sequence ID" value="EDW64709.2"/>
    <property type="molecule type" value="Genomic_DNA"/>
</dbReference>
<dbReference type="PANTHER" id="PTHR21143">
    <property type="entry name" value="INVERTEBRATE GUSTATORY RECEPTOR"/>
    <property type="match status" value="1"/>
</dbReference>
<keyword evidence="6 8" id="KW-0675">Receptor</keyword>
<feature type="transmembrane region" description="Helical" evidence="8">
    <location>
        <begin position="158"/>
        <end position="182"/>
    </location>
</feature>
<evidence type="ECO:0000313" key="10">
    <source>
        <dbReference type="Proteomes" id="UP000008792"/>
    </source>
</evidence>
<comment type="caution">
    <text evidence="8">Lacks conserved residue(s) required for the propagation of feature annotation.</text>
</comment>
<evidence type="ECO:0000256" key="8">
    <source>
        <dbReference type="RuleBase" id="RU363108"/>
    </source>
</evidence>
<evidence type="ECO:0000256" key="6">
    <source>
        <dbReference type="ARBA" id="ARBA00023170"/>
    </source>
</evidence>
<feature type="transmembrane region" description="Helical" evidence="8">
    <location>
        <begin position="329"/>
        <end position="348"/>
    </location>
</feature>
<feature type="transmembrane region" description="Helical" evidence="8">
    <location>
        <begin position="287"/>
        <end position="309"/>
    </location>
</feature>
<dbReference type="GO" id="GO:0007165">
    <property type="term" value="P:signal transduction"/>
    <property type="evidence" value="ECO:0007669"/>
    <property type="project" value="UniProtKB-KW"/>
</dbReference>
<name>B4LS23_DROVI</name>
<evidence type="ECO:0000256" key="7">
    <source>
        <dbReference type="ARBA" id="ARBA00023224"/>
    </source>
</evidence>
<sequence length="452" mass="51891">MLRHNSGSPGCWQLALRRIFRAQDFYGSIRLIIGLALVLGITPYYVSRDGCHGERVVRESWYGFANSISRWLLFAYCYAHIHLHRESLIGYFMRNDISQVSTRLHDVAGICAAVVIFIMPLFLRRHLRHAIENLVRIDRRLARLHLPVDYKEVKYQALLVLLLVTALDVSIIIACLVCLAKVDVRPSYQLIFIMIYELITISITICMFCLLARSVQRRLIQLHKVLKNLAHQWDTRSIKAVQKQRSLQCLDSFSMYTIVTKDPVEIIQESMEIHQLICEAAATANKYFTYQLLTIISIAFLIIVFDAYYVLETLLGKSKRESKFKTVEFVTFFSCQMILYLIAIISIVEGSNRAIKKSEKTGGIVHSLLNKTKSPEVRDKLQQFSMQLMHLKINFTAAGLFNIDRTLYFTISGALTTYLIILLQFTSNSPSNESGNGFDCCEAYHNMTNRTI</sequence>
<dbReference type="GO" id="GO:0007635">
    <property type="term" value="P:chemosensory behavior"/>
    <property type="evidence" value="ECO:0007669"/>
    <property type="project" value="TreeGrafter"/>
</dbReference>
<gene>
    <name evidence="9" type="primary">Dvir\GJ17606</name>
    <name evidence="9" type="ORF">Dvir_GJ17606</name>
</gene>
<evidence type="ECO:0000313" key="9">
    <source>
        <dbReference type="EMBL" id="EDW64709.2"/>
    </source>
</evidence>
<feature type="transmembrane region" description="Helical" evidence="8">
    <location>
        <begin position="67"/>
        <end position="84"/>
    </location>
</feature>
<comment type="subcellular location">
    <subcellularLocation>
        <location evidence="1 8">Cell membrane</location>
        <topology evidence="1 8">Multi-pass membrane protein</topology>
    </subcellularLocation>
</comment>
<dbReference type="AlphaFoldDB" id="B4LS23"/>
<dbReference type="HOGENOM" id="CLU_029071_0_0_1"/>
<feature type="transmembrane region" description="Helical" evidence="8">
    <location>
        <begin position="407"/>
        <end position="425"/>
    </location>
</feature>
<dbReference type="OrthoDB" id="6366728at2759"/>
<dbReference type="eggNOG" id="ENOG502S2QD">
    <property type="taxonomic scope" value="Eukaryota"/>
</dbReference>
<accession>B4LS23</accession>
<keyword evidence="4 8" id="KW-1133">Transmembrane helix</keyword>
<keyword evidence="3 8" id="KW-0812">Transmembrane</keyword>
<evidence type="ECO:0000256" key="5">
    <source>
        <dbReference type="ARBA" id="ARBA00023136"/>
    </source>
</evidence>
<feature type="transmembrane region" description="Helical" evidence="8">
    <location>
        <begin position="188"/>
        <end position="212"/>
    </location>
</feature>
<protein>
    <recommendedName>
        <fullName evidence="8">Gustatory receptor</fullName>
    </recommendedName>
</protein>
<dbReference type="GO" id="GO:0008049">
    <property type="term" value="P:male courtship behavior"/>
    <property type="evidence" value="ECO:0007669"/>
    <property type="project" value="TreeGrafter"/>
</dbReference>
<keyword evidence="10" id="KW-1185">Reference proteome</keyword>
<keyword evidence="7 8" id="KW-0807">Transducer</keyword>
<dbReference type="GO" id="GO:0043025">
    <property type="term" value="C:neuronal cell body"/>
    <property type="evidence" value="ECO:0007669"/>
    <property type="project" value="TreeGrafter"/>
</dbReference>
<dbReference type="Proteomes" id="UP000008792">
    <property type="component" value="Unassembled WGS sequence"/>
</dbReference>
<keyword evidence="5 8" id="KW-0472">Membrane</keyword>
<dbReference type="FunCoup" id="B4LS23">
    <property type="interactions" value="7"/>
</dbReference>
<dbReference type="Pfam" id="PF08395">
    <property type="entry name" value="7tm_7"/>
    <property type="match status" value="1"/>
</dbReference>
<evidence type="ECO:0000256" key="2">
    <source>
        <dbReference type="ARBA" id="ARBA00022475"/>
    </source>
</evidence>
<feature type="transmembrane region" description="Helical" evidence="8">
    <location>
        <begin position="104"/>
        <end position="123"/>
    </location>
</feature>
<comment type="similarity">
    <text evidence="8">Belongs to the insect chemoreceptor superfamily. Gustatory receptor (GR) family.</text>
</comment>
<evidence type="ECO:0000256" key="3">
    <source>
        <dbReference type="ARBA" id="ARBA00022692"/>
    </source>
</evidence>
<organism evidence="9 10">
    <name type="scientific">Drosophila virilis</name>
    <name type="common">Fruit fly</name>
    <dbReference type="NCBI Taxonomy" id="7244"/>
    <lineage>
        <taxon>Eukaryota</taxon>
        <taxon>Metazoa</taxon>
        <taxon>Ecdysozoa</taxon>
        <taxon>Arthropoda</taxon>
        <taxon>Hexapoda</taxon>
        <taxon>Insecta</taxon>
        <taxon>Pterygota</taxon>
        <taxon>Neoptera</taxon>
        <taxon>Endopterygota</taxon>
        <taxon>Diptera</taxon>
        <taxon>Brachycera</taxon>
        <taxon>Muscomorpha</taxon>
        <taxon>Ephydroidea</taxon>
        <taxon>Drosophilidae</taxon>
        <taxon>Drosophila</taxon>
    </lineage>
</organism>
<dbReference type="GO" id="GO:0050909">
    <property type="term" value="P:sensory perception of taste"/>
    <property type="evidence" value="ECO:0007669"/>
    <property type="project" value="InterPro"/>
</dbReference>
<dbReference type="InterPro" id="IPR013604">
    <property type="entry name" value="7TM_chemorcpt"/>
</dbReference>